<dbReference type="GO" id="GO:0034993">
    <property type="term" value="C:meiotic nuclear membrane microtubule tethering complex"/>
    <property type="evidence" value="ECO:0007669"/>
    <property type="project" value="TreeGrafter"/>
</dbReference>
<dbReference type="GO" id="GO:0043495">
    <property type="term" value="F:protein-membrane adaptor activity"/>
    <property type="evidence" value="ECO:0007669"/>
    <property type="project" value="TreeGrafter"/>
</dbReference>
<feature type="region of interest" description="Disordered" evidence="5">
    <location>
        <begin position="118"/>
        <end position="152"/>
    </location>
</feature>
<evidence type="ECO:0000256" key="3">
    <source>
        <dbReference type="ARBA" id="ARBA00022989"/>
    </source>
</evidence>
<dbReference type="InterPro" id="IPR012919">
    <property type="entry name" value="SUN_dom"/>
</dbReference>
<feature type="domain" description="SUN" evidence="6">
    <location>
        <begin position="441"/>
        <end position="640"/>
    </location>
</feature>
<dbReference type="HOGENOM" id="CLU_451277_0_0_1"/>
<accession>A0A0D2A1R5</accession>
<evidence type="ECO:0000313" key="8">
    <source>
        <dbReference type="Proteomes" id="UP000054466"/>
    </source>
</evidence>
<dbReference type="STRING" id="569365.A0A0D2A1R5"/>
<keyword evidence="3" id="KW-1133">Transmembrane helix</keyword>
<dbReference type="Pfam" id="PF07738">
    <property type="entry name" value="Sad1_UNC"/>
    <property type="match status" value="1"/>
</dbReference>
<protein>
    <recommendedName>
        <fullName evidence="6">SUN domain-containing protein</fullName>
    </recommendedName>
</protein>
<comment type="subcellular location">
    <subcellularLocation>
        <location evidence="1">Membrane</location>
    </subcellularLocation>
</comment>
<dbReference type="Proteomes" id="UP000054466">
    <property type="component" value="Unassembled WGS sequence"/>
</dbReference>
<keyword evidence="4" id="KW-0472">Membrane</keyword>
<dbReference type="EMBL" id="KN847040">
    <property type="protein sequence ID" value="KIW34306.1"/>
    <property type="molecule type" value="Genomic_DNA"/>
</dbReference>
<keyword evidence="8" id="KW-1185">Reference proteome</keyword>
<feature type="compositionally biased region" description="Acidic residues" evidence="5">
    <location>
        <begin position="175"/>
        <end position="190"/>
    </location>
</feature>
<dbReference type="GeneID" id="27340287"/>
<keyword evidence="2" id="KW-0812">Transmembrane</keyword>
<sequence length="650" mass="71525">MAPRRSTARTSSATPVRAASPTKRSTRASSALAPEDAIPRRVTRGTSQQPSLADGIVNNPRLPEVQIQQSYAYGSSKTPVLPTQLVARSRMNLKEMAETIDAGVEQAQQHLQNHIEETHANLQNDSRAERARRRASREHSQEASVASDDAEQQWNQRVAAWATSLHNNRLNEIQEESQELGEDEDEDIDRDNESVARSTPDDDTNKETDPSSFPSGIFDHSYNYERGLRKPNITIRERQDPWFRKAWNTSKGSVQQFRQTSLDILSSISDWFVQLLRVSGRAIRDLPNSPLVPIMTSLLFSLFFVGGASLLLCYTYTNFVCDPLSTSTAGLTLQKFCGTCTRSPSIASLNLTAGNGNDLSKLSAAINSINQQLRTLETRLTDKADSRYATIDKDIEALKRQHSELSSHIAGSKPGGKSKTLSGDVASPVIPKVNYFAPNNGAMIEPRLTSPTMQKPLTLGHRILLRILLSTRYVSKPPITALTPWQDVGDCWCASAVQTGGPGHEDDMMRLGVKVTELIYPTEVVLENYPSAGSLSPGSTPKTLELWADFEQLDSLEWEKLNIRSMQGATGSTLGPTYARIGKMEYDASIEASHVQAFPLDVNQGGSLAYAAQNFVLRVTENHGAEFACLYRVRLHGVPVFGHGAEDSEG</sequence>
<proteinExistence type="predicted"/>
<dbReference type="PANTHER" id="PTHR12911:SF8">
    <property type="entry name" value="KLAROID PROTEIN-RELATED"/>
    <property type="match status" value="1"/>
</dbReference>
<evidence type="ECO:0000256" key="2">
    <source>
        <dbReference type="ARBA" id="ARBA00022692"/>
    </source>
</evidence>
<evidence type="ECO:0000256" key="4">
    <source>
        <dbReference type="ARBA" id="ARBA00023136"/>
    </source>
</evidence>
<reference evidence="7 8" key="1">
    <citation type="submission" date="2015-01" db="EMBL/GenBank/DDBJ databases">
        <title>The Genome Sequence of Cladophialophora immunda CBS83496.</title>
        <authorList>
            <consortium name="The Broad Institute Genomics Platform"/>
            <person name="Cuomo C."/>
            <person name="de Hoog S."/>
            <person name="Gorbushina A."/>
            <person name="Stielow B."/>
            <person name="Teixiera M."/>
            <person name="Abouelleil A."/>
            <person name="Chapman S.B."/>
            <person name="Priest M."/>
            <person name="Young S.K."/>
            <person name="Wortman J."/>
            <person name="Nusbaum C."/>
            <person name="Birren B."/>
        </authorList>
    </citation>
    <scope>NUCLEOTIDE SEQUENCE [LARGE SCALE GENOMIC DNA]</scope>
    <source>
        <strain evidence="7 8">CBS 83496</strain>
    </source>
</reference>
<dbReference type="VEuPathDB" id="FungiDB:PV07_01093"/>
<evidence type="ECO:0000256" key="1">
    <source>
        <dbReference type="ARBA" id="ARBA00004370"/>
    </source>
</evidence>
<dbReference type="Gene3D" id="2.60.120.260">
    <property type="entry name" value="Galactose-binding domain-like"/>
    <property type="match status" value="1"/>
</dbReference>
<organism evidence="7 8">
    <name type="scientific">Cladophialophora immunda</name>
    <dbReference type="NCBI Taxonomy" id="569365"/>
    <lineage>
        <taxon>Eukaryota</taxon>
        <taxon>Fungi</taxon>
        <taxon>Dikarya</taxon>
        <taxon>Ascomycota</taxon>
        <taxon>Pezizomycotina</taxon>
        <taxon>Eurotiomycetes</taxon>
        <taxon>Chaetothyriomycetidae</taxon>
        <taxon>Chaetothyriales</taxon>
        <taxon>Herpotrichiellaceae</taxon>
        <taxon>Cladophialophora</taxon>
    </lineage>
</organism>
<evidence type="ECO:0000313" key="7">
    <source>
        <dbReference type="EMBL" id="KIW34306.1"/>
    </source>
</evidence>
<feature type="region of interest" description="Disordered" evidence="5">
    <location>
        <begin position="175"/>
        <end position="218"/>
    </location>
</feature>
<dbReference type="PROSITE" id="PS51469">
    <property type="entry name" value="SUN"/>
    <property type="match status" value="1"/>
</dbReference>
<name>A0A0D2A1R5_9EURO</name>
<gene>
    <name evidence="7" type="ORF">PV07_01093</name>
</gene>
<dbReference type="RefSeq" id="XP_016254522.1">
    <property type="nucleotide sequence ID" value="XM_016387594.1"/>
</dbReference>
<dbReference type="PANTHER" id="PTHR12911">
    <property type="entry name" value="SAD1/UNC-84-LIKE PROTEIN-RELATED"/>
    <property type="match status" value="1"/>
</dbReference>
<dbReference type="OrthoDB" id="342281at2759"/>
<dbReference type="AlphaFoldDB" id="A0A0D2A1R5"/>
<evidence type="ECO:0000256" key="5">
    <source>
        <dbReference type="SAM" id="MobiDB-lite"/>
    </source>
</evidence>
<dbReference type="InterPro" id="IPR045119">
    <property type="entry name" value="SUN1-5"/>
</dbReference>
<feature type="region of interest" description="Disordered" evidence="5">
    <location>
        <begin position="1"/>
        <end position="60"/>
    </location>
</feature>
<evidence type="ECO:0000259" key="6">
    <source>
        <dbReference type="PROSITE" id="PS51469"/>
    </source>
</evidence>
<feature type="compositionally biased region" description="Basic and acidic residues" evidence="5">
    <location>
        <begin position="191"/>
        <end position="209"/>
    </location>
</feature>